<sequence length="1559" mass="167890">MNSLFYFNLPQKTAEYLTMQLNTFPSEKDIVQIVKDYMGDVPIPDSGILVQLDDDDDDDDGHGGGGSGGSGGGGGFSGTKKSGGGTGSGQHDGPGGAQGGRGGNSDGGSSGGNVGEGGGGGSGRGGASAVDPRLPRSKSFTLSLDASDDARQDVEFVPNLVQIEQRENNSLSISSSGVDVGQQQQQQQQHRQNPTLRPITVAALPPSINSTVCSATPTQPFIQPENEAVVQNQRQGPESLRARTSVIPSVTVNGAPARTANTATAATTVAPSAGTAIPSAMTTAVSAMSSATTSSSLHRRPDEMLTSSSQLDLTTDTTLGSTLTNSSTANTSERDEVYYYDGEEDDGEGENWMDGDGMGLSFIENALHDFLLQYNGEEPSDGAATDTVVGDDRRILAYQPLPGTEEAGDVALNVDILEAEGDYEDTVLEELQSLSLITRPTTPSIGVDSTHHTTLPALSSSNITVTALGADQSSASLTITSDETLTSTAVTKTSKREEFKRMKLGKRAQEQKTSGFSQQTYPPLRTEKLSTSLVKTLQIDKKPYLDSNTFPANAANAFRTSTVASGSKVAAFSFSEKDCPMKVKDCQEITKDTKWSTESLDKSEIKTEENSESETVFNVCENASVNRTSFLSTEELFKDLKLSRIFYSLRDSVMESSVDGGRIEATADSILEFPILDGNAWDPGNVDRYMNVRSARDSCVDVRKPDVTNAGSSNSFDLNRNRSMSKDTRYCDGSITPIVYNIAACSTSRTDLSSASLLSSLGRAKKECLDTAKHNCPNAANICAMENFLRGTENDAIYFCEIHTLCDSIAGKSKDRLSLLPLHLRTDSAQNSNESNETSTPDQHQDKNQDKMRKIKNGVPKETNTDDCVVEIDIKLSNEGAPERKADATENEDYDSSEFYKVDEFSSDGEYGDDEEEDEASKDECSPEIQTEKQISNVRKDGGRRKKGGPSLVSDSVKLTMDTSVDKRNPFPVVIPFPGFDSSAAPLSLSLASTPKTSADNIDMFWGRPSASSWLLANRGSHASLASPLQVTPVRSPTRSISPPHGSRGKITNPWGQNEHHRYLKDALEKLLIKRREEEDELQMRCSVAEVSSESERAAADIELSEETISNTTVNLPNQKPGGQESGATSFSSTYASETNYFLQKSRSADADSLTNLYKIDERDSFDSAVDFSEYDDDDDDDDSVLPKRNQEQSLTPQKKQHEGKKKGKKVKPKHTNNESEEKHRRNKNDNKQCFDQDILKTLSHGTSVKVDLSNTNTVLSSDKNYFVTKGQCLVGDAYSIDSVIFTECKGNRKDRTELIGSTSSTGDSLKVGSTGGGGAGGTWGKHGSAGGSAGSDVNGRGSENASQAVGAERGFGNEDTERKARDGYSSGGSGGGGAGGGGGGGGGGAGTAGGMSSRKRKPDLKPMFHATLNLHHDAVVMTPDVYDVTATAFNMIHDMEDHLLNLNSLSSNPAFLPFTRPTVAGQTTVDDPPRGPRLDMILRRDAKLTESKNSVYQCVDDMFHCSGVYIQEMQRLYNRVFRETDAPQQFKDDVALYCYRLSRHDSQVGTLCYRHSYS</sequence>
<feature type="compositionally biased region" description="Acidic residues" evidence="1">
    <location>
        <begin position="1173"/>
        <end position="1184"/>
    </location>
</feature>
<name>A0AAV4IDY0_9GAST</name>
<feature type="compositionally biased region" description="Polar residues" evidence="1">
    <location>
        <begin position="827"/>
        <end position="842"/>
    </location>
</feature>
<feature type="region of interest" description="Disordered" evidence="1">
    <location>
        <begin position="172"/>
        <end position="193"/>
    </location>
</feature>
<proteinExistence type="predicted"/>
<feature type="region of interest" description="Disordered" evidence="1">
    <location>
        <begin position="1029"/>
        <end position="1057"/>
    </location>
</feature>
<evidence type="ECO:0000313" key="2">
    <source>
        <dbReference type="EMBL" id="GFS08529.1"/>
    </source>
</evidence>
<feature type="compositionally biased region" description="Acidic residues" evidence="1">
    <location>
        <begin position="905"/>
        <end position="921"/>
    </location>
</feature>
<accession>A0AAV4IDY0</accession>
<evidence type="ECO:0000313" key="3">
    <source>
        <dbReference type="Proteomes" id="UP000762676"/>
    </source>
</evidence>
<feature type="compositionally biased region" description="Polar residues" evidence="1">
    <location>
        <begin position="1029"/>
        <end position="1041"/>
    </location>
</feature>
<keyword evidence="3" id="KW-1185">Reference proteome</keyword>
<feature type="compositionally biased region" description="Gly residues" evidence="1">
    <location>
        <begin position="1370"/>
        <end position="1394"/>
    </location>
</feature>
<feature type="region of interest" description="Disordered" evidence="1">
    <location>
        <begin position="1299"/>
        <end position="1403"/>
    </location>
</feature>
<feature type="compositionally biased region" description="Low complexity" evidence="1">
    <location>
        <begin position="305"/>
        <end position="330"/>
    </location>
</feature>
<dbReference type="EMBL" id="BMAT01013251">
    <property type="protein sequence ID" value="GFS08529.1"/>
    <property type="molecule type" value="Genomic_DNA"/>
</dbReference>
<feature type="compositionally biased region" description="Gly residues" evidence="1">
    <location>
        <begin position="63"/>
        <end position="126"/>
    </location>
</feature>
<feature type="region of interest" description="Disordered" evidence="1">
    <location>
        <begin position="881"/>
        <end position="954"/>
    </location>
</feature>
<feature type="compositionally biased region" description="Basic and acidic residues" evidence="1">
    <location>
        <begin position="1216"/>
        <end position="1233"/>
    </location>
</feature>
<evidence type="ECO:0000256" key="1">
    <source>
        <dbReference type="SAM" id="MobiDB-lite"/>
    </source>
</evidence>
<feature type="compositionally biased region" description="Polar residues" evidence="1">
    <location>
        <begin position="928"/>
        <end position="937"/>
    </location>
</feature>
<protein>
    <submittedName>
        <fullName evidence="2">Uncharacterized protein</fullName>
    </submittedName>
</protein>
<feature type="region of interest" description="Disordered" evidence="1">
    <location>
        <begin position="45"/>
        <end position="134"/>
    </location>
</feature>
<comment type="caution">
    <text evidence="2">The sequence shown here is derived from an EMBL/GenBank/DDBJ whole genome shotgun (WGS) entry which is preliminary data.</text>
</comment>
<feature type="compositionally biased region" description="Gly residues" evidence="1">
    <location>
        <begin position="1314"/>
        <end position="1334"/>
    </location>
</feature>
<gene>
    <name evidence="2" type="ORF">ElyMa_006598000</name>
</gene>
<feature type="compositionally biased region" description="Basic and acidic residues" evidence="1">
    <location>
        <begin position="843"/>
        <end position="852"/>
    </location>
</feature>
<feature type="region of interest" description="Disordered" evidence="1">
    <location>
        <begin position="291"/>
        <end position="330"/>
    </location>
</feature>
<organism evidence="2 3">
    <name type="scientific">Elysia marginata</name>
    <dbReference type="NCBI Taxonomy" id="1093978"/>
    <lineage>
        <taxon>Eukaryota</taxon>
        <taxon>Metazoa</taxon>
        <taxon>Spiralia</taxon>
        <taxon>Lophotrochozoa</taxon>
        <taxon>Mollusca</taxon>
        <taxon>Gastropoda</taxon>
        <taxon>Heterobranchia</taxon>
        <taxon>Euthyneura</taxon>
        <taxon>Panpulmonata</taxon>
        <taxon>Sacoglossa</taxon>
        <taxon>Placobranchoidea</taxon>
        <taxon>Plakobranchidae</taxon>
        <taxon>Elysia</taxon>
    </lineage>
</organism>
<dbReference type="Proteomes" id="UP000762676">
    <property type="component" value="Unassembled WGS sequence"/>
</dbReference>
<feature type="compositionally biased region" description="Basic residues" evidence="1">
    <location>
        <begin position="1202"/>
        <end position="1215"/>
    </location>
</feature>
<reference evidence="2 3" key="1">
    <citation type="journal article" date="2021" name="Elife">
        <title>Chloroplast acquisition without the gene transfer in kleptoplastic sea slugs, Plakobranchus ocellatus.</title>
        <authorList>
            <person name="Maeda T."/>
            <person name="Takahashi S."/>
            <person name="Yoshida T."/>
            <person name="Shimamura S."/>
            <person name="Takaki Y."/>
            <person name="Nagai Y."/>
            <person name="Toyoda A."/>
            <person name="Suzuki Y."/>
            <person name="Arimoto A."/>
            <person name="Ishii H."/>
            <person name="Satoh N."/>
            <person name="Nishiyama T."/>
            <person name="Hasebe M."/>
            <person name="Maruyama T."/>
            <person name="Minagawa J."/>
            <person name="Obokata J."/>
            <person name="Shigenobu S."/>
        </authorList>
    </citation>
    <scope>NUCLEOTIDE SEQUENCE [LARGE SCALE GENOMIC DNA]</scope>
</reference>
<feature type="compositionally biased region" description="Polar residues" evidence="1">
    <location>
        <begin position="1107"/>
        <end position="1118"/>
    </location>
</feature>
<feature type="region of interest" description="Disordered" evidence="1">
    <location>
        <begin position="1171"/>
        <end position="1233"/>
    </location>
</feature>
<feature type="compositionally biased region" description="Basic and acidic residues" evidence="1">
    <location>
        <begin position="1356"/>
        <end position="1367"/>
    </location>
</feature>
<feature type="region of interest" description="Disordered" evidence="1">
    <location>
        <begin position="827"/>
        <end position="862"/>
    </location>
</feature>
<feature type="region of interest" description="Disordered" evidence="1">
    <location>
        <begin position="1091"/>
        <end position="1132"/>
    </location>
</feature>